<feature type="non-terminal residue" evidence="2">
    <location>
        <position position="1"/>
    </location>
</feature>
<feature type="compositionally biased region" description="Low complexity" evidence="1">
    <location>
        <begin position="155"/>
        <end position="164"/>
    </location>
</feature>
<evidence type="ECO:0000313" key="2">
    <source>
        <dbReference type="EMBL" id="CAF2156602.1"/>
    </source>
</evidence>
<proteinExistence type="predicted"/>
<comment type="caution">
    <text evidence="2">The sequence shown here is derived from an EMBL/GenBank/DDBJ whole genome shotgun (WGS) entry which is preliminary data.</text>
</comment>
<feature type="compositionally biased region" description="Polar residues" evidence="1">
    <location>
        <begin position="233"/>
        <end position="243"/>
    </location>
</feature>
<dbReference type="Proteomes" id="UP000663887">
    <property type="component" value="Unassembled WGS sequence"/>
</dbReference>
<accession>A0A816YGQ8</accession>
<gene>
    <name evidence="2" type="ORF">XDN619_LOCUS29738</name>
</gene>
<dbReference type="AlphaFoldDB" id="A0A816YGQ8"/>
<protein>
    <submittedName>
        <fullName evidence="2">Uncharacterized protein</fullName>
    </submittedName>
</protein>
<feature type="compositionally biased region" description="Polar residues" evidence="1">
    <location>
        <begin position="206"/>
        <end position="216"/>
    </location>
</feature>
<evidence type="ECO:0000313" key="3">
    <source>
        <dbReference type="Proteomes" id="UP000663887"/>
    </source>
</evidence>
<feature type="compositionally biased region" description="Polar residues" evidence="1">
    <location>
        <begin position="165"/>
        <end position="177"/>
    </location>
</feature>
<organism evidence="2 3">
    <name type="scientific">Rotaria magnacalcarata</name>
    <dbReference type="NCBI Taxonomy" id="392030"/>
    <lineage>
        <taxon>Eukaryota</taxon>
        <taxon>Metazoa</taxon>
        <taxon>Spiralia</taxon>
        <taxon>Gnathifera</taxon>
        <taxon>Rotifera</taxon>
        <taxon>Eurotatoria</taxon>
        <taxon>Bdelloidea</taxon>
        <taxon>Philodinida</taxon>
        <taxon>Philodinidae</taxon>
        <taxon>Rotaria</taxon>
    </lineage>
</organism>
<evidence type="ECO:0000256" key="1">
    <source>
        <dbReference type="SAM" id="MobiDB-lite"/>
    </source>
</evidence>
<dbReference type="EMBL" id="CAJNRG010014617">
    <property type="protein sequence ID" value="CAF2156602.1"/>
    <property type="molecule type" value="Genomic_DNA"/>
</dbReference>
<feature type="region of interest" description="Disordered" evidence="1">
    <location>
        <begin position="139"/>
        <end position="252"/>
    </location>
</feature>
<name>A0A816YGQ8_9BILA</name>
<reference evidence="2" key="1">
    <citation type="submission" date="2021-02" db="EMBL/GenBank/DDBJ databases">
        <authorList>
            <person name="Nowell W R."/>
        </authorList>
    </citation>
    <scope>NUCLEOTIDE SEQUENCE</scope>
</reference>
<sequence length="252" mass="28714">INSPPFTPQHIYNNFSPIHPIPQVYTPTPAYSSPPPLPKTPEVNKITLSYLLRQILNTTSPQIPPSTQHNITPSPHQILPSPPLNILPLPHNHHTPLKTFQYTTPIKSPCSPQDLKTPIKSPKPLQYNYPDFTPALNKLNRSPQTHYPPPQEYLNPNINHNFNNLIQDTNRNNQNYTPPHRHPSYLDLLNPQRPITPKTEGLSADQALSSELSAQPQPEIRQQLDERPKPKYQPSSPSIMKTRSQTRKENEL</sequence>